<evidence type="ECO:0000256" key="1">
    <source>
        <dbReference type="ARBA" id="ARBA00022676"/>
    </source>
</evidence>
<evidence type="ECO:0000256" key="2">
    <source>
        <dbReference type="ARBA" id="ARBA00022679"/>
    </source>
</evidence>
<dbReference type="InterPro" id="IPR001296">
    <property type="entry name" value="Glyco_trans_1"/>
</dbReference>
<dbReference type="GO" id="GO:0016757">
    <property type="term" value="F:glycosyltransferase activity"/>
    <property type="evidence" value="ECO:0007669"/>
    <property type="project" value="UniProtKB-KW"/>
</dbReference>
<dbReference type="PANTHER" id="PTHR12526">
    <property type="entry name" value="GLYCOSYLTRANSFERASE"/>
    <property type="match status" value="1"/>
</dbReference>
<dbReference type="RefSeq" id="WP_243553687.1">
    <property type="nucleotide sequence ID" value="NZ_CP094528.1"/>
</dbReference>
<name>A0ABY4BU77_9MICO</name>
<gene>
    <name evidence="5" type="ORF">MTO99_11190</name>
</gene>
<reference evidence="5 6" key="1">
    <citation type="submission" date="2022-03" db="EMBL/GenBank/DDBJ databases">
        <title>Mucilaginibacter sp. isolated from the gut of Protaetia brevitarsis seulensis larvae.</title>
        <authorList>
            <person name="Won M."/>
            <person name="Kim S.-J."/>
            <person name="Kwon S.-W."/>
        </authorList>
    </citation>
    <scope>NUCLEOTIDE SEQUENCE [LARGE SCALE GENOMIC DNA]</scope>
    <source>
        <strain evidence="5 6">CFWR-12</strain>
    </source>
</reference>
<dbReference type="InterPro" id="IPR028098">
    <property type="entry name" value="Glyco_trans_4-like_N"/>
</dbReference>
<evidence type="ECO:0000313" key="5">
    <source>
        <dbReference type="EMBL" id="UOE42755.1"/>
    </source>
</evidence>
<organism evidence="5 6">
    <name type="scientific">Agromyces larvae</name>
    <dbReference type="NCBI Taxonomy" id="2929802"/>
    <lineage>
        <taxon>Bacteria</taxon>
        <taxon>Bacillati</taxon>
        <taxon>Actinomycetota</taxon>
        <taxon>Actinomycetes</taxon>
        <taxon>Micrococcales</taxon>
        <taxon>Microbacteriaceae</taxon>
        <taxon>Agromyces</taxon>
    </lineage>
</organism>
<dbReference type="PANTHER" id="PTHR12526:SF510">
    <property type="entry name" value="D-INOSITOL 3-PHOSPHATE GLYCOSYLTRANSFERASE"/>
    <property type="match status" value="1"/>
</dbReference>
<dbReference type="EC" id="2.4.-.-" evidence="5"/>
<dbReference type="Pfam" id="PF00534">
    <property type="entry name" value="Glycos_transf_1"/>
    <property type="match status" value="1"/>
</dbReference>
<proteinExistence type="predicted"/>
<dbReference type="Proteomes" id="UP000832097">
    <property type="component" value="Chromosome"/>
</dbReference>
<dbReference type="EMBL" id="CP094528">
    <property type="protein sequence ID" value="UOE42755.1"/>
    <property type="molecule type" value="Genomic_DNA"/>
</dbReference>
<dbReference type="SUPFAM" id="SSF53756">
    <property type="entry name" value="UDP-Glycosyltransferase/glycogen phosphorylase"/>
    <property type="match status" value="1"/>
</dbReference>
<feature type="domain" description="Glycosyl transferase family 1" evidence="3">
    <location>
        <begin position="210"/>
        <end position="341"/>
    </location>
</feature>
<accession>A0ABY4BU77</accession>
<keyword evidence="6" id="KW-1185">Reference proteome</keyword>
<evidence type="ECO:0000259" key="3">
    <source>
        <dbReference type="Pfam" id="PF00534"/>
    </source>
</evidence>
<feature type="domain" description="Glycosyltransferase subfamily 4-like N-terminal" evidence="4">
    <location>
        <begin position="55"/>
        <end position="203"/>
    </location>
</feature>
<sequence length="436" mass="46961">MGPELEGWDRTLVTALDGELVWPAAASSATVHRVAGVSGGDGVRCLLVTESLDGGGMDEFVAFLARQLPAFGVHAAVLLAPVGMSRGLGPIAQELAAEGIEVADPGDESEAWITRWKPDVMAVHGNAKRPLEIAAVLGVPAVLVLHGMHDLFDMPESEVVDRYDLLSGVICVSELVRTQYLARSSRIDPARVRTIVNGIDAQRTQGIDRAAARDALGLDDQFLFLSLSRHSMQKNTYGLVSAFGEVARDRANAHLLVCGRADDYSYTEQVLGLRERLPARDRIHLRGSTRRADVLLAAADAFVLDSFFEGWALSSMEALAAGVPVLMSDVGGAREQLAGGPTRGRLVRNPIGDPLAVNWETMSKARFAPQANRAEFVAAMSSFADREMDFADRETIAGDAVERFSAARCVASHAEALEAIARDGRWRRQEGIGDEH</sequence>
<evidence type="ECO:0000313" key="6">
    <source>
        <dbReference type="Proteomes" id="UP000832097"/>
    </source>
</evidence>
<protein>
    <submittedName>
        <fullName evidence="5">Glycosyltransferase</fullName>
        <ecNumber evidence="5">2.4.-.-</ecNumber>
    </submittedName>
</protein>
<keyword evidence="1 5" id="KW-0328">Glycosyltransferase</keyword>
<dbReference type="Gene3D" id="3.40.50.2000">
    <property type="entry name" value="Glycogen Phosphorylase B"/>
    <property type="match status" value="2"/>
</dbReference>
<evidence type="ECO:0000259" key="4">
    <source>
        <dbReference type="Pfam" id="PF13439"/>
    </source>
</evidence>
<keyword evidence="2 5" id="KW-0808">Transferase</keyword>
<dbReference type="Pfam" id="PF13439">
    <property type="entry name" value="Glyco_transf_4"/>
    <property type="match status" value="1"/>
</dbReference>